<dbReference type="GO" id="GO:0005634">
    <property type="term" value="C:nucleus"/>
    <property type="evidence" value="ECO:0007669"/>
    <property type="project" value="TreeGrafter"/>
</dbReference>
<dbReference type="InterPro" id="IPR050279">
    <property type="entry name" value="Plant_def-hormone_signal"/>
</dbReference>
<evidence type="ECO:0000259" key="2">
    <source>
        <dbReference type="SMART" id="SM01037"/>
    </source>
</evidence>
<dbReference type="Proteomes" id="UP001408789">
    <property type="component" value="Unassembled WGS sequence"/>
</dbReference>
<feature type="domain" description="Bet v I/Major latex protein" evidence="2">
    <location>
        <begin position="1"/>
        <end position="154"/>
    </location>
</feature>
<dbReference type="Pfam" id="PF00407">
    <property type="entry name" value="Bet_v_1"/>
    <property type="match status" value="1"/>
</dbReference>
<dbReference type="CDD" id="cd07816">
    <property type="entry name" value="Bet_v1-like"/>
    <property type="match status" value="1"/>
</dbReference>
<reference evidence="3 4" key="1">
    <citation type="submission" date="2024-04" db="EMBL/GenBank/DDBJ databases">
        <title>The reference genome of an endangered Asteraceae, Deinandra increscens subsp. villosa, native to the Central Coast of California.</title>
        <authorList>
            <person name="Guilliams M."/>
            <person name="Hasenstab-Lehman K."/>
            <person name="Meyer R."/>
            <person name="Mcevoy S."/>
        </authorList>
    </citation>
    <scope>NUCLEOTIDE SEQUENCE [LARGE SCALE GENOMIC DNA]</scope>
    <source>
        <tissue evidence="3">Leaf</tissue>
    </source>
</reference>
<dbReference type="InterPro" id="IPR023393">
    <property type="entry name" value="START-like_dom_sf"/>
</dbReference>
<keyword evidence="4" id="KW-1185">Reference proteome</keyword>
<organism evidence="3 4">
    <name type="scientific">Deinandra increscens subsp. villosa</name>
    <dbReference type="NCBI Taxonomy" id="3103831"/>
    <lineage>
        <taxon>Eukaryota</taxon>
        <taxon>Viridiplantae</taxon>
        <taxon>Streptophyta</taxon>
        <taxon>Embryophyta</taxon>
        <taxon>Tracheophyta</taxon>
        <taxon>Spermatophyta</taxon>
        <taxon>Magnoliopsida</taxon>
        <taxon>eudicotyledons</taxon>
        <taxon>Gunneridae</taxon>
        <taxon>Pentapetalae</taxon>
        <taxon>asterids</taxon>
        <taxon>campanulids</taxon>
        <taxon>Asterales</taxon>
        <taxon>Asteraceae</taxon>
        <taxon>Asteroideae</taxon>
        <taxon>Heliantheae alliance</taxon>
        <taxon>Madieae</taxon>
        <taxon>Madiinae</taxon>
        <taxon>Deinandra</taxon>
    </lineage>
</organism>
<protein>
    <recommendedName>
        <fullName evidence="2">Bet v I/Major latex protein domain-containing protein</fullName>
    </recommendedName>
</protein>
<comment type="caution">
    <text evidence="3">The sequence shown here is derived from an EMBL/GenBank/DDBJ whole genome shotgun (WGS) entry which is preliminary data.</text>
</comment>
<dbReference type="AlphaFoldDB" id="A0AAP0GZA1"/>
<dbReference type="GO" id="GO:0038023">
    <property type="term" value="F:signaling receptor activity"/>
    <property type="evidence" value="ECO:0007669"/>
    <property type="project" value="InterPro"/>
</dbReference>
<dbReference type="GO" id="GO:0005737">
    <property type="term" value="C:cytoplasm"/>
    <property type="evidence" value="ECO:0007669"/>
    <property type="project" value="TreeGrafter"/>
</dbReference>
<dbReference type="SMART" id="SM01037">
    <property type="entry name" value="Bet_v_1"/>
    <property type="match status" value="1"/>
</dbReference>
<dbReference type="PRINTS" id="PR00634">
    <property type="entry name" value="BETALLERGEN"/>
</dbReference>
<name>A0AAP0GZA1_9ASTR</name>
<dbReference type="InterPro" id="IPR000916">
    <property type="entry name" value="Bet_v_I/MLP"/>
</dbReference>
<dbReference type="GO" id="GO:0009738">
    <property type="term" value="P:abscisic acid-activated signaling pathway"/>
    <property type="evidence" value="ECO:0007669"/>
    <property type="project" value="InterPro"/>
</dbReference>
<dbReference type="SUPFAM" id="SSF55961">
    <property type="entry name" value="Bet v1-like"/>
    <property type="match status" value="1"/>
</dbReference>
<sequence>MTSVTLKVEVPSKLPAERVFKVFSDFDNIAPKVKPEFFKSIETLQGNGDVGTIKKVTFGDAVQFTSGKYKVDALDISNYSFGYSFIEGDNLMGILDSINIHVKVVPSANGGSMFKQTIIYNCKGAEKPSEDILKKEKEGYENTYKTIEAYAIAHPETY</sequence>
<dbReference type="FunFam" id="3.30.530.20:FF:000007">
    <property type="entry name" value="Major pollen allergen Bet v 1-A"/>
    <property type="match status" value="1"/>
</dbReference>
<dbReference type="PANTHER" id="PTHR31213">
    <property type="entry name" value="OS08G0374000 PROTEIN-RELATED"/>
    <property type="match status" value="1"/>
</dbReference>
<dbReference type="GO" id="GO:0006952">
    <property type="term" value="P:defense response"/>
    <property type="evidence" value="ECO:0007669"/>
    <property type="project" value="InterPro"/>
</dbReference>
<dbReference type="InterPro" id="IPR024949">
    <property type="entry name" value="Bet_v_I_allergen"/>
</dbReference>
<evidence type="ECO:0000313" key="4">
    <source>
        <dbReference type="Proteomes" id="UP001408789"/>
    </source>
</evidence>
<dbReference type="PANTHER" id="PTHR31213:SF55">
    <property type="entry name" value="STRESS-INDUCED PROTEIN SAM22"/>
    <property type="match status" value="1"/>
</dbReference>
<gene>
    <name evidence="3" type="ORF">SSX86_014315</name>
</gene>
<proteinExistence type="inferred from homology"/>
<dbReference type="GO" id="GO:0004864">
    <property type="term" value="F:protein phosphatase inhibitor activity"/>
    <property type="evidence" value="ECO:0007669"/>
    <property type="project" value="InterPro"/>
</dbReference>
<dbReference type="GO" id="GO:0010427">
    <property type="term" value="F:abscisic acid binding"/>
    <property type="evidence" value="ECO:0007669"/>
    <property type="project" value="InterPro"/>
</dbReference>
<evidence type="ECO:0000256" key="1">
    <source>
        <dbReference type="ARBA" id="ARBA00009744"/>
    </source>
</evidence>
<evidence type="ECO:0000313" key="3">
    <source>
        <dbReference type="EMBL" id="KAK9066991.1"/>
    </source>
</evidence>
<accession>A0AAP0GZA1</accession>
<comment type="similarity">
    <text evidence="1">Belongs to the BetVI family.</text>
</comment>
<dbReference type="Gene3D" id="3.30.530.20">
    <property type="match status" value="1"/>
</dbReference>
<dbReference type="EMBL" id="JBCNJP010000015">
    <property type="protein sequence ID" value="KAK9066991.1"/>
    <property type="molecule type" value="Genomic_DNA"/>
</dbReference>